<dbReference type="SUPFAM" id="SSF53254">
    <property type="entry name" value="Phosphoglycerate mutase-like"/>
    <property type="match status" value="1"/>
</dbReference>
<sequence>MTVTIHLVRHAQGFHNLSVINQQIPDPLLTPHGREQCAELCRTFPYHDRITHLVASPLRRTMYTCLLSFAPAVRAGKKVIALPEVQEVSALPCDTGSDPAVLQAEFGDKADLSLVKPGWNDKSPGSKWAPEIGKLEARARDARLWLRKLGQDAGGQADIVVVSHGGFAHIFTEDFEGMNLARGTGWENCEYRSYEFKDPTGADPHASLRETKTSWRRRRGSAKGLSETEKQQLRAVMVGEMEKEFQALAEEASKEQEVAVADDDA</sequence>
<evidence type="ECO:0000313" key="2">
    <source>
        <dbReference type="EMBL" id="KAJ9151321.1"/>
    </source>
</evidence>
<dbReference type="InterPro" id="IPR050275">
    <property type="entry name" value="PGM_Phosphatase"/>
</dbReference>
<keyword evidence="3" id="KW-1185">Reference proteome</keyword>
<dbReference type="InterPro" id="IPR029033">
    <property type="entry name" value="His_PPase_superfam"/>
</dbReference>
<protein>
    <submittedName>
        <fullName evidence="2">Phosphoglycerate mutase-like protein</fullName>
    </submittedName>
</protein>
<feature type="compositionally biased region" description="Basic and acidic residues" evidence="1">
    <location>
        <begin position="200"/>
        <end position="213"/>
    </location>
</feature>
<name>A0AA38VUC0_9PEZI</name>
<dbReference type="GO" id="GO:0016791">
    <property type="term" value="F:phosphatase activity"/>
    <property type="evidence" value="ECO:0007669"/>
    <property type="project" value="TreeGrafter"/>
</dbReference>
<dbReference type="GO" id="GO:0005737">
    <property type="term" value="C:cytoplasm"/>
    <property type="evidence" value="ECO:0007669"/>
    <property type="project" value="TreeGrafter"/>
</dbReference>
<proteinExistence type="predicted"/>
<reference evidence="2" key="1">
    <citation type="submission" date="2022-07" db="EMBL/GenBank/DDBJ databases">
        <title>Fungi with potential for degradation of polypropylene.</title>
        <authorList>
            <person name="Gostincar C."/>
        </authorList>
    </citation>
    <scope>NUCLEOTIDE SEQUENCE</scope>
    <source>
        <strain evidence="2">EXF-13308</strain>
    </source>
</reference>
<dbReference type="CDD" id="cd07067">
    <property type="entry name" value="HP_PGM_like"/>
    <property type="match status" value="1"/>
</dbReference>
<feature type="region of interest" description="Disordered" evidence="1">
    <location>
        <begin position="200"/>
        <end position="230"/>
    </location>
</feature>
<dbReference type="Pfam" id="PF00300">
    <property type="entry name" value="His_Phos_1"/>
    <property type="match status" value="1"/>
</dbReference>
<dbReference type="Gene3D" id="3.40.50.1240">
    <property type="entry name" value="Phosphoglycerate mutase-like"/>
    <property type="match status" value="1"/>
</dbReference>
<dbReference type="PANTHER" id="PTHR48100:SF54">
    <property type="entry name" value="PHOSPHATASE SPAC5H10.03-RELATED"/>
    <property type="match status" value="1"/>
</dbReference>
<dbReference type="Proteomes" id="UP001174694">
    <property type="component" value="Unassembled WGS sequence"/>
</dbReference>
<evidence type="ECO:0000313" key="3">
    <source>
        <dbReference type="Proteomes" id="UP001174694"/>
    </source>
</evidence>
<gene>
    <name evidence="2" type="ORF">NKR23_g3189</name>
</gene>
<dbReference type="EMBL" id="JANBVO010000006">
    <property type="protein sequence ID" value="KAJ9151321.1"/>
    <property type="molecule type" value="Genomic_DNA"/>
</dbReference>
<dbReference type="InterPro" id="IPR013078">
    <property type="entry name" value="His_Pase_superF_clade-1"/>
</dbReference>
<comment type="caution">
    <text evidence="2">The sequence shown here is derived from an EMBL/GenBank/DDBJ whole genome shotgun (WGS) entry which is preliminary data.</text>
</comment>
<evidence type="ECO:0000256" key="1">
    <source>
        <dbReference type="SAM" id="MobiDB-lite"/>
    </source>
</evidence>
<dbReference type="SMART" id="SM00855">
    <property type="entry name" value="PGAM"/>
    <property type="match status" value="1"/>
</dbReference>
<dbReference type="AlphaFoldDB" id="A0AA38VUC0"/>
<accession>A0AA38VUC0</accession>
<organism evidence="2 3">
    <name type="scientific">Pleurostoma richardsiae</name>
    <dbReference type="NCBI Taxonomy" id="41990"/>
    <lineage>
        <taxon>Eukaryota</taxon>
        <taxon>Fungi</taxon>
        <taxon>Dikarya</taxon>
        <taxon>Ascomycota</taxon>
        <taxon>Pezizomycotina</taxon>
        <taxon>Sordariomycetes</taxon>
        <taxon>Sordariomycetidae</taxon>
        <taxon>Calosphaeriales</taxon>
        <taxon>Pleurostomataceae</taxon>
        <taxon>Pleurostoma</taxon>
    </lineage>
</organism>
<dbReference type="PANTHER" id="PTHR48100">
    <property type="entry name" value="BROAD-SPECIFICITY PHOSPHATASE YOR283W-RELATED"/>
    <property type="match status" value="1"/>
</dbReference>